<protein>
    <submittedName>
        <fullName evidence="4">DUF6531 domain-containing protein</fullName>
    </submittedName>
</protein>
<dbReference type="PANTHER" id="PTHR32305:SF15">
    <property type="entry name" value="PROTEIN RHSA-RELATED"/>
    <property type="match status" value="1"/>
</dbReference>
<dbReference type="InterPro" id="IPR000096">
    <property type="entry name" value="Serum_amyloid_A"/>
</dbReference>
<sequence>MAAPAFAQESNQTFTLYDGEDQVFGVYETQEEAERAISTIPGIDWAPTAYQYVTEIRDQVFSPDSGELTITYWMGKLQPSDPDWQYWTTYGDQLTFASEAEAVAYSVNDLNQSNTFCPPGASLVPDGDWIDSYPGFTQDRRYTETYIQGRNTQESPCVPITTSVWGAFVRTRRLDCPIKIVFIPGVPEPMPITFWSDEHNACVSAYTAKIKTKAPQCDANDASSGLVGNPCDVKTGEKVETEVDFDLDWVQLARTYHSGVSHTTGGYGAGWMDPHRVRLSIGPNSISLIAGNGYIVPFRQEANEYRATDSSGGTIVDDSGQWTLHRQDMIYHFDDRGRLLSKMSPDGMGLIYGYDSYGRLETVSSLQGRSIQFNYADTSGDALITSVSMGGVPLAVYSYSDERLQSVSYPDLSTRSYHYEDARFPRHLTGITAENGLRFSTFAYDSKGRVVSSQRASGADGVTLSYSPTGTNVTDSLGELTTYVMTDAGGDSSKVASVTDSAGTIGYSYNDAAVDVRRRLNSVTDRRGIQTGHIYTQGTDVLTGEPIVVNTKTEALGLPEQRVVSERRDLATNQLLTVTSDDREVSYTYNARMQPVTRTVKDLATSQTRITTYAYCSAADAALPAGPCPIEGLLKAVDGPRTDVSDITTYAYHSSDAPSCSTSITTCQFRRGDLRQVTDALGITTEVLSYDGSGRYTSIKDSRGVVSDFEYSSRGWLTAHKVRGTDVGAEDDDRIVRIEYWPTGLIKRVTQPDGASTDYEYDDAQRLTTIRDNDGNSIAYVLDNAGNRVAEETRDSNGTLRRTLSRIFSQAGQLATQADASDNPTDFYYDPNGSLLTVNDPLGRQTAHAYDSLNRLKSTLQDVGGIESETKFEYDPLDNLTRVFDPRGLVTDYTYNALGDLLSLNSPDTGTSNYTYDSAGNRIGQVDARGQASSYTYDSLNRVTGITFAGASNLDVTYGYDVVQPECAVGEIFAIGQLTLMSDASGSTQYCYDRFGELVRKVQVTNGQTLVLLYGYNKAGRLQQLTYPDGTMIDYVRDVQGRVTEIGVTSLGSTREVLLTDASYYPFGNSAGWTYGNGRTLSRTYDLDYRPQLILDSAPGGLDLGYTYDPTGHLSQLRTADLADPPKARFDYDPLGRLTTFRDGTSQTPIEQYTYDATGNRTSFANGNGSQSYSYPADSNRLTSVGGVARTYDSVGNTLTDGTGTSFTYTAANRLGSVARGGGTARHYTFNGDGERVRSHLGIDEIITIYDEAGRWLGDYDFTGQPMQQAIWLDEAPVGLLVGSATSFDRLHYLQPDHLGTPRSVIHPIRNVGVWHWDLTSEAFGNSPPNQDPDYDGVAFSFSMRFPGQRYDAYSNINYNYFRDYVPEIGRYAQSDPIGLAGGVSTYAYGGGNPISFVDPFGLQEFHPGIARTETGAYAVNWRHYVNTTLEALGFPAAFPVAFAAGTGDFGQQYADQWSATYLVGGSHGGWVGQDKYFHCMANCQAAQKGIGGSAAAQCVSDAREWFDQNIKGDSAADSAADQFANLLGRTGGRMSPTGNCSRMCSGYRPGGSFPF</sequence>
<dbReference type="InterPro" id="IPR022385">
    <property type="entry name" value="Rhs_assc_core"/>
</dbReference>
<dbReference type="NCBIfam" id="TIGR01643">
    <property type="entry name" value="YD_repeat_2x"/>
    <property type="match status" value="5"/>
</dbReference>
<dbReference type="Pfam" id="PF20148">
    <property type="entry name" value="DUF6531"/>
    <property type="match status" value="1"/>
</dbReference>
<keyword evidence="5" id="KW-1185">Reference proteome</keyword>
<reference evidence="4" key="2">
    <citation type="journal article" date="2022" name="Syst. Appl. Microbiol.">
        <title>Physiological and genomic characterisation of Luteimonas fraxinea sp. nov., a bacterial species associated with trees tolerant to ash dieback.</title>
        <authorList>
            <person name="Ulrich K."/>
            <person name="Becker R."/>
            <person name="Behrendt U."/>
            <person name="Kube M."/>
            <person name="Schneck V."/>
            <person name="Ulrich A."/>
        </authorList>
    </citation>
    <scope>NUCLEOTIDE SEQUENCE</scope>
    <source>
        <strain evidence="4">A1P009</strain>
    </source>
</reference>
<dbReference type="Gene3D" id="2.180.10.10">
    <property type="entry name" value="RHS repeat-associated core"/>
    <property type="match status" value="3"/>
</dbReference>
<dbReference type="InterPro" id="IPR050708">
    <property type="entry name" value="T6SS_VgrG/RHS"/>
</dbReference>
<dbReference type="Pfam" id="PF25023">
    <property type="entry name" value="TEN_YD-shell"/>
    <property type="match status" value="1"/>
</dbReference>
<dbReference type="EMBL" id="JAJQKU010000003">
    <property type="protein sequence ID" value="MCD9097436.1"/>
    <property type="molecule type" value="Genomic_DNA"/>
</dbReference>
<dbReference type="Gene3D" id="1.10.132.110">
    <property type="entry name" value="Serum amyloid A protein"/>
    <property type="match status" value="1"/>
</dbReference>
<name>A0ABS8UFC4_9GAMM</name>
<feature type="domain" description="Teneurin-like YD-shell" evidence="3">
    <location>
        <begin position="787"/>
        <end position="947"/>
    </location>
</feature>
<dbReference type="InterPro" id="IPR056823">
    <property type="entry name" value="TEN-like_YD-shell"/>
</dbReference>
<dbReference type="Pfam" id="PF00277">
    <property type="entry name" value="SAA"/>
    <property type="match status" value="1"/>
</dbReference>
<proteinExistence type="predicted"/>
<dbReference type="SMART" id="SM00197">
    <property type="entry name" value="SAA"/>
    <property type="match status" value="1"/>
</dbReference>
<dbReference type="Proteomes" id="UP001430360">
    <property type="component" value="Unassembled WGS sequence"/>
</dbReference>
<evidence type="ECO:0000313" key="4">
    <source>
        <dbReference type="EMBL" id="MCD9097436.1"/>
    </source>
</evidence>
<evidence type="ECO:0000259" key="3">
    <source>
        <dbReference type="Pfam" id="PF25023"/>
    </source>
</evidence>
<gene>
    <name evidence="4" type="ORF">LTT95_10855</name>
</gene>
<dbReference type="NCBIfam" id="TIGR03696">
    <property type="entry name" value="Rhs_assc_core"/>
    <property type="match status" value="1"/>
</dbReference>
<accession>A0ABS8UFC4</accession>
<organism evidence="4 5">
    <name type="scientific">Luteimonas fraxinea</name>
    <dbReference type="NCBI Taxonomy" id="2901869"/>
    <lineage>
        <taxon>Bacteria</taxon>
        <taxon>Pseudomonadati</taxon>
        <taxon>Pseudomonadota</taxon>
        <taxon>Gammaproteobacteria</taxon>
        <taxon>Lysobacterales</taxon>
        <taxon>Lysobacteraceae</taxon>
        <taxon>Luteimonas</taxon>
    </lineage>
</organism>
<dbReference type="PANTHER" id="PTHR32305">
    <property type="match status" value="1"/>
</dbReference>
<comment type="caution">
    <text evidence="4">The sequence shown here is derived from an EMBL/GenBank/DDBJ whole genome shotgun (WGS) entry which is preliminary data.</text>
</comment>
<evidence type="ECO:0000313" key="5">
    <source>
        <dbReference type="Proteomes" id="UP001430360"/>
    </source>
</evidence>
<reference evidence="4" key="1">
    <citation type="submission" date="2021-12" db="EMBL/GenBank/DDBJ databases">
        <authorList>
            <person name="Ulrich A."/>
        </authorList>
    </citation>
    <scope>NUCLEOTIDE SEQUENCE</scope>
    <source>
        <strain evidence="4">A1P009</strain>
    </source>
</reference>
<evidence type="ECO:0000259" key="2">
    <source>
        <dbReference type="Pfam" id="PF20148"/>
    </source>
</evidence>
<evidence type="ECO:0000256" key="1">
    <source>
        <dbReference type="ARBA" id="ARBA00022737"/>
    </source>
</evidence>
<keyword evidence="1" id="KW-0677">Repeat</keyword>
<feature type="domain" description="DUF6531" evidence="2">
    <location>
        <begin position="228"/>
        <end position="298"/>
    </location>
</feature>
<dbReference type="InterPro" id="IPR031325">
    <property type="entry name" value="RHS_repeat"/>
</dbReference>
<dbReference type="InterPro" id="IPR006530">
    <property type="entry name" value="YD"/>
</dbReference>
<dbReference type="InterPro" id="IPR045351">
    <property type="entry name" value="DUF6531"/>
</dbReference>
<dbReference type="RefSeq" id="WP_232136474.1">
    <property type="nucleotide sequence ID" value="NZ_JAJQKU010000003.1"/>
</dbReference>
<dbReference type="Pfam" id="PF05593">
    <property type="entry name" value="RHS_repeat"/>
    <property type="match status" value="2"/>
</dbReference>